<protein>
    <recommendedName>
        <fullName evidence="4">DUF4294 domain-containing protein</fullName>
    </recommendedName>
</protein>
<dbReference type="STRING" id="1790137.AXE80_00285"/>
<sequence length="187" mass="21846">MYQKILIVLLLVAFQNNLSAQDFLKSKWGDSKSEVISTITDKYILEDSKIYVINSTIADLAIDVVYHFENDKLVHGVLSLKEKLLNEEKYKNSYRALKEVLIKKYGEPITDRSVVIDELYNYSDLGKHHEIQRGDLKYYTEWEHQKTEIKMFLGGVNNQISMTLNYKVIGGYEALDEEKKIDIWDKL</sequence>
<gene>
    <name evidence="2" type="ORF">AXE80_00285</name>
</gene>
<name>A0A1B1Y231_9FLAO</name>
<evidence type="ECO:0000313" key="3">
    <source>
        <dbReference type="Proteomes" id="UP000092967"/>
    </source>
</evidence>
<organism evidence="2 3">
    <name type="scientific">Wenyingzhuangia fucanilytica</name>
    <dbReference type="NCBI Taxonomy" id="1790137"/>
    <lineage>
        <taxon>Bacteria</taxon>
        <taxon>Pseudomonadati</taxon>
        <taxon>Bacteroidota</taxon>
        <taxon>Flavobacteriia</taxon>
        <taxon>Flavobacteriales</taxon>
        <taxon>Flavobacteriaceae</taxon>
        <taxon>Wenyingzhuangia</taxon>
    </lineage>
</organism>
<dbReference type="OrthoDB" id="5126154at2"/>
<keyword evidence="3" id="KW-1185">Reference proteome</keyword>
<reference evidence="2 3" key="1">
    <citation type="submission" date="2016-02" db="EMBL/GenBank/DDBJ databases">
        <authorList>
            <person name="Wen L."/>
            <person name="He K."/>
            <person name="Yang H."/>
        </authorList>
    </citation>
    <scope>NUCLEOTIDE SEQUENCE [LARGE SCALE GENOMIC DNA]</scope>
    <source>
        <strain evidence="2 3">CZ1127</strain>
    </source>
</reference>
<keyword evidence="1" id="KW-0732">Signal</keyword>
<dbReference type="AlphaFoldDB" id="A0A1B1Y231"/>
<evidence type="ECO:0000313" key="2">
    <source>
        <dbReference type="EMBL" id="ANW94824.1"/>
    </source>
</evidence>
<evidence type="ECO:0008006" key="4">
    <source>
        <dbReference type="Google" id="ProtNLM"/>
    </source>
</evidence>
<dbReference type="Proteomes" id="UP000092967">
    <property type="component" value="Chromosome"/>
</dbReference>
<dbReference type="KEGG" id="wfu:AXE80_00285"/>
<dbReference type="EMBL" id="CP014224">
    <property type="protein sequence ID" value="ANW94824.1"/>
    <property type="molecule type" value="Genomic_DNA"/>
</dbReference>
<feature type="signal peptide" evidence="1">
    <location>
        <begin position="1"/>
        <end position="20"/>
    </location>
</feature>
<proteinExistence type="predicted"/>
<evidence type="ECO:0000256" key="1">
    <source>
        <dbReference type="SAM" id="SignalP"/>
    </source>
</evidence>
<accession>A0A1B1Y231</accession>
<feature type="chain" id="PRO_5008532484" description="DUF4294 domain-containing protein" evidence="1">
    <location>
        <begin position="21"/>
        <end position="187"/>
    </location>
</feature>
<dbReference type="RefSeq" id="WP_068823928.1">
    <property type="nucleotide sequence ID" value="NZ_CP014224.1"/>
</dbReference>